<protein>
    <submittedName>
        <fullName evidence="8">NAD/NADP-dependent indole-3-acetaldehyde reductase</fullName>
    </submittedName>
</protein>
<dbReference type="PROSITE" id="PS00062">
    <property type="entry name" value="ALDOKETO_REDUCTASE_2"/>
    <property type="match status" value="1"/>
</dbReference>
<evidence type="ECO:0000256" key="3">
    <source>
        <dbReference type="ARBA" id="ARBA00023002"/>
    </source>
</evidence>
<comment type="caution">
    <text evidence="8">The sequence shown here is derived from an EMBL/GenBank/DDBJ whole genome shotgun (WGS) entry which is preliminary data.</text>
</comment>
<dbReference type="InterPro" id="IPR018170">
    <property type="entry name" value="Aldo/ket_reductase_CS"/>
</dbReference>
<dbReference type="PRINTS" id="PR00069">
    <property type="entry name" value="ALDKETRDTASE"/>
</dbReference>
<keyword evidence="3" id="KW-0560">Oxidoreductase</keyword>
<comment type="similarity">
    <text evidence="1">Belongs to the aldo/keto reductase family.</text>
</comment>
<evidence type="ECO:0000256" key="5">
    <source>
        <dbReference type="PIRSR" id="PIRSR000097-2"/>
    </source>
</evidence>
<name>A0A401GSN9_9APHY</name>
<dbReference type="PANTHER" id="PTHR43827:SF3">
    <property type="entry name" value="NADP-DEPENDENT OXIDOREDUCTASE DOMAIN-CONTAINING PROTEIN"/>
    <property type="match status" value="1"/>
</dbReference>
<dbReference type="PANTHER" id="PTHR43827">
    <property type="entry name" value="2,5-DIKETO-D-GLUCONIC ACID REDUCTASE"/>
    <property type="match status" value="1"/>
</dbReference>
<gene>
    <name evidence="8" type="ORF">SCP_0703760</name>
</gene>
<dbReference type="CDD" id="cd19120">
    <property type="entry name" value="AKR_AKR3C2-3"/>
    <property type="match status" value="1"/>
</dbReference>
<dbReference type="RefSeq" id="XP_027616103.1">
    <property type="nucleotide sequence ID" value="XM_027760302.1"/>
</dbReference>
<dbReference type="GO" id="GO:0016616">
    <property type="term" value="F:oxidoreductase activity, acting on the CH-OH group of donors, NAD or NADP as acceptor"/>
    <property type="evidence" value="ECO:0007669"/>
    <property type="project" value="UniProtKB-ARBA"/>
</dbReference>
<evidence type="ECO:0000256" key="1">
    <source>
        <dbReference type="ARBA" id="ARBA00007905"/>
    </source>
</evidence>
<organism evidence="8 9">
    <name type="scientific">Sparassis crispa</name>
    <dbReference type="NCBI Taxonomy" id="139825"/>
    <lineage>
        <taxon>Eukaryota</taxon>
        <taxon>Fungi</taxon>
        <taxon>Dikarya</taxon>
        <taxon>Basidiomycota</taxon>
        <taxon>Agaricomycotina</taxon>
        <taxon>Agaricomycetes</taxon>
        <taxon>Polyporales</taxon>
        <taxon>Sparassidaceae</taxon>
        <taxon>Sparassis</taxon>
    </lineage>
</organism>
<dbReference type="EMBL" id="BFAD01000007">
    <property type="protein sequence ID" value="GBE85190.1"/>
    <property type="molecule type" value="Genomic_DNA"/>
</dbReference>
<dbReference type="PIRSF" id="PIRSF000097">
    <property type="entry name" value="AKR"/>
    <property type="match status" value="1"/>
</dbReference>
<dbReference type="AlphaFoldDB" id="A0A401GSN9"/>
<dbReference type="InterPro" id="IPR020471">
    <property type="entry name" value="AKR"/>
</dbReference>
<proteinExistence type="inferred from homology"/>
<feature type="active site" description="Proton donor" evidence="4">
    <location>
        <position position="51"/>
    </location>
</feature>
<dbReference type="Gene3D" id="3.20.20.100">
    <property type="entry name" value="NADP-dependent oxidoreductase domain"/>
    <property type="match status" value="1"/>
</dbReference>
<evidence type="ECO:0000256" key="4">
    <source>
        <dbReference type="PIRSR" id="PIRSR000097-1"/>
    </source>
</evidence>
<dbReference type="FunFam" id="3.20.20.100:FF:000002">
    <property type="entry name" value="2,5-diketo-D-gluconic acid reductase A"/>
    <property type="match status" value="1"/>
</dbReference>
<feature type="site" description="Lowers pKa of active site Tyr" evidence="6">
    <location>
        <position position="76"/>
    </location>
</feature>
<accession>A0A401GSN9</accession>
<dbReference type="Proteomes" id="UP000287166">
    <property type="component" value="Unassembled WGS sequence"/>
</dbReference>
<dbReference type="FunCoup" id="A0A401GSN9">
    <property type="interactions" value="199"/>
</dbReference>
<keyword evidence="9" id="KW-1185">Reference proteome</keyword>
<reference evidence="8 9" key="1">
    <citation type="journal article" date="2018" name="Sci. Rep.">
        <title>Genome sequence of the cauliflower mushroom Sparassis crispa (Hanabiratake) and its association with beneficial usage.</title>
        <authorList>
            <person name="Kiyama R."/>
            <person name="Furutani Y."/>
            <person name="Kawaguchi K."/>
            <person name="Nakanishi T."/>
        </authorList>
    </citation>
    <scope>NUCLEOTIDE SEQUENCE [LARGE SCALE GENOMIC DNA]</scope>
</reference>
<dbReference type="OrthoDB" id="416253at2759"/>
<feature type="binding site" evidence="5">
    <location>
        <position position="106"/>
    </location>
    <ligand>
        <name>substrate</name>
    </ligand>
</feature>
<dbReference type="InterPro" id="IPR044494">
    <property type="entry name" value="AKR3C2/3"/>
</dbReference>
<evidence type="ECO:0000256" key="6">
    <source>
        <dbReference type="PIRSR" id="PIRSR000097-3"/>
    </source>
</evidence>
<evidence type="ECO:0000313" key="8">
    <source>
        <dbReference type="EMBL" id="GBE85190.1"/>
    </source>
</evidence>
<dbReference type="Pfam" id="PF00248">
    <property type="entry name" value="Aldo_ket_red"/>
    <property type="match status" value="1"/>
</dbReference>
<dbReference type="InterPro" id="IPR023210">
    <property type="entry name" value="NADP_OxRdtase_dom"/>
</dbReference>
<dbReference type="STRING" id="139825.A0A401GSN9"/>
<evidence type="ECO:0000256" key="2">
    <source>
        <dbReference type="ARBA" id="ARBA00022857"/>
    </source>
</evidence>
<dbReference type="GeneID" id="38782107"/>
<feature type="domain" description="NADP-dependent oxidoreductase" evidence="7">
    <location>
        <begin position="24"/>
        <end position="263"/>
    </location>
</feature>
<keyword evidence="2" id="KW-0521">NADP</keyword>
<evidence type="ECO:0000259" key="7">
    <source>
        <dbReference type="Pfam" id="PF00248"/>
    </source>
</evidence>
<sequence>MPFESVTLNDGNEMPTIAFGSGSKWKSHDVTDYVIQAIETGFSHIDAAQAYGNQDSVGAAIHESGLSRSELFITSKWSRDTTPISEALQESLTQLGVKQLDLYLIHQPAIVKNVEEAWGTFEKLKEDGLVKSIGVSNYELDDLQKLIKVAKVKPAVNQIYFHPYNYTENKALLDYCTSQGIVVEAYSSLAPITRYPGGPVDKPVAAAAKRLGVTPTQVILAWVKAKGLTIVTTSSSKEHLEEYLAVGDLPPLTEEEIAAIDEAGANAPATLFGYQLPIRIEIGPALCALCVMGVGKLAWRAFTRYWH</sequence>
<dbReference type="InParanoid" id="A0A401GSN9"/>
<dbReference type="InterPro" id="IPR036812">
    <property type="entry name" value="NAD(P)_OxRdtase_dom_sf"/>
</dbReference>
<dbReference type="SUPFAM" id="SSF51430">
    <property type="entry name" value="NAD(P)-linked oxidoreductase"/>
    <property type="match status" value="1"/>
</dbReference>
<evidence type="ECO:0000313" key="9">
    <source>
        <dbReference type="Proteomes" id="UP000287166"/>
    </source>
</evidence>
<dbReference type="GO" id="GO:0016652">
    <property type="term" value="F:oxidoreductase activity, acting on NAD(P)H as acceptor"/>
    <property type="evidence" value="ECO:0007669"/>
    <property type="project" value="InterPro"/>
</dbReference>